<accession>A0A6F8FDA9</accession>
<dbReference type="GO" id="GO:0003743">
    <property type="term" value="F:translation initiation factor activity"/>
    <property type="evidence" value="ECO:0007669"/>
    <property type="project" value="UniProtKB-UniRule"/>
</dbReference>
<keyword evidence="8" id="KW-0934">Plastid</keyword>
<keyword evidence="4 6" id="KW-0396">Initiation factor</keyword>
<evidence type="ECO:0000256" key="4">
    <source>
        <dbReference type="ARBA" id="ARBA00022540"/>
    </source>
</evidence>
<dbReference type="SUPFAM" id="SSF50249">
    <property type="entry name" value="Nucleic acid-binding proteins"/>
    <property type="match status" value="1"/>
</dbReference>
<dbReference type="Pfam" id="PF01176">
    <property type="entry name" value="eIF-1a"/>
    <property type="match status" value="1"/>
</dbReference>
<dbReference type="InterPro" id="IPR006196">
    <property type="entry name" value="RNA-binding_domain_S1_IF1"/>
</dbReference>
<evidence type="ECO:0000256" key="5">
    <source>
        <dbReference type="ARBA" id="ARBA00022917"/>
    </source>
</evidence>
<dbReference type="InterPro" id="IPR004368">
    <property type="entry name" value="TIF_IF1"/>
</dbReference>
<reference evidence="8" key="1">
    <citation type="submission" date="2016-12" db="EMBL/GenBank/DDBJ databases">
        <authorList>
            <person name="Wikstrom N."/>
        </authorList>
    </citation>
    <scope>NUCLEOTIDE SEQUENCE</scope>
</reference>
<evidence type="ECO:0000313" key="8">
    <source>
        <dbReference type="EMBL" id="ATL62016.1"/>
    </source>
</evidence>
<name>A0A6F8FDA9_9GENT</name>
<dbReference type="InterPro" id="IPR012340">
    <property type="entry name" value="NA-bd_OB-fold"/>
</dbReference>
<evidence type="ECO:0000259" key="7">
    <source>
        <dbReference type="PROSITE" id="PS50832"/>
    </source>
</evidence>
<evidence type="ECO:0000256" key="6">
    <source>
        <dbReference type="PROSITE-ProRule" id="PRU00181"/>
    </source>
</evidence>
<keyword evidence="5 6" id="KW-0648">Protein biosynthesis</keyword>
<geneLocation type="chloroplast" evidence="8"/>
<dbReference type="PROSITE" id="PS50832">
    <property type="entry name" value="S1_IF1_TYPE"/>
    <property type="match status" value="1"/>
</dbReference>
<feature type="domain" description="S1-like" evidence="7">
    <location>
        <begin position="1"/>
        <end position="68"/>
    </location>
</feature>
<organism evidence="8">
    <name type="scientific">Craterispermum sp. 1 Eriksson et al. 999</name>
    <dbReference type="NCBI Taxonomy" id="509954"/>
    <lineage>
        <taxon>Eukaryota</taxon>
        <taxon>Viridiplantae</taxon>
        <taxon>Streptophyta</taxon>
        <taxon>Embryophyta</taxon>
        <taxon>Tracheophyta</taxon>
        <taxon>Spermatophyta</taxon>
        <taxon>Magnoliopsida</taxon>
        <taxon>eudicotyledons</taxon>
        <taxon>Gunneridae</taxon>
        <taxon>Pentapetalae</taxon>
        <taxon>asterids</taxon>
        <taxon>lamiids</taxon>
        <taxon>Gentianales</taxon>
        <taxon>Rubiaceae</taxon>
        <taxon>Rubioideae</taxon>
        <taxon>Craterispermeae</taxon>
        <taxon>Craterispermum</taxon>
    </lineage>
</organism>
<comment type="similarity">
    <text evidence="2">Belongs to the IF-1 family.</text>
</comment>
<evidence type="ECO:0000256" key="3">
    <source>
        <dbReference type="ARBA" id="ARBA00011599"/>
    </source>
</evidence>
<dbReference type="GO" id="GO:0003723">
    <property type="term" value="F:RNA binding"/>
    <property type="evidence" value="ECO:0007669"/>
    <property type="project" value="InterPro"/>
</dbReference>
<dbReference type="Gene3D" id="2.40.50.140">
    <property type="entry name" value="Nucleic acid-binding proteins"/>
    <property type="match status" value="1"/>
</dbReference>
<dbReference type="NCBIfam" id="TIGR00008">
    <property type="entry name" value="infA"/>
    <property type="match status" value="1"/>
</dbReference>
<keyword evidence="8" id="KW-0150">Chloroplast</keyword>
<evidence type="ECO:0000256" key="2">
    <source>
        <dbReference type="ARBA" id="ARBA00010939"/>
    </source>
</evidence>
<dbReference type="GO" id="GO:0005829">
    <property type="term" value="C:cytosol"/>
    <property type="evidence" value="ECO:0007669"/>
    <property type="project" value="TreeGrafter"/>
</dbReference>
<dbReference type="PANTHER" id="PTHR33370:SF1">
    <property type="entry name" value="TRANSLATION INITIATION FACTOR IF-1, CHLOROPLASTIC"/>
    <property type="match status" value="1"/>
</dbReference>
<dbReference type="GO" id="GO:0043022">
    <property type="term" value="F:ribosome binding"/>
    <property type="evidence" value="ECO:0007669"/>
    <property type="project" value="TreeGrafter"/>
</dbReference>
<dbReference type="PANTHER" id="PTHR33370">
    <property type="entry name" value="TRANSLATION INITIATION FACTOR IF-1, CHLOROPLASTIC"/>
    <property type="match status" value="1"/>
</dbReference>
<reference evidence="8" key="2">
    <citation type="journal article" date="2020" name="Zhi Wu Fen Lei Xue Bao">
        <title>Conflicting phylogenetic signals in genomic data of the coffee family (Rubiaceae).</title>
        <authorList>
            <person name="Wikstroem N."/>
            <person name="Bremer B."/>
            <person name="Rydin C."/>
        </authorList>
    </citation>
    <scope>NUCLEOTIDE SEQUENCE</scope>
</reference>
<gene>
    <name evidence="8" type="primary">infA</name>
</gene>
<proteinExistence type="inferred from homology"/>
<evidence type="ECO:0000256" key="1">
    <source>
        <dbReference type="ARBA" id="ARBA00003935"/>
    </source>
</evidence>
<dbReference type="EMBL" id="KY378698">
    <property type="protein sequence ID" value="ATL62016.1"/>
    <property type="molecule type" value="Genomic_DNA"/>
</dbReference>
<dbReference type="AlphaFoldDB" id="A0A6F8FDA9"/>
<sequence>MKESKRIHEGLITESPPNGMFRVRLDTEDLILGSVSGKIRRSFLRILPGNRVKIEVSRYDSTRGRIIY</sequence>
<comment type="subunit">
    <text evidence="3">Component of the 30S ribosomal translation pre-initiation complex which assembles on the 30S ribosome in the order IF-2 and IF-3, IF-1 and N-formylmethionyl-tRNA(fMet); mRNA recruitment can occur at any time during PIC assembly.</text>
</comment>
<comment type="function">
    <text evidence="1">One of the essential components for the initiation of protein synthesis. Stabilizes the binding of IF-2 and IF-3 on the 30S subunit to which N-formylmethionyl-tRNA(fMet) subsequently binds. Helps modulate mRNA selection, yielding the 30S pre-initiation complex (PIC). Upon addition of the 50S ribosomal subunit IF-1, IF-2 and IF-3 are released leaving the mature 70S translation initiation complex.</text>
</comment>
<protein>
    <submittedName>
        <fullName evidence="8">Translation initiation factor 1</fullName>
    </submittedName>
</protein>